<evidence type="ECO:0000313" key="10">
    <source>
        <dbReference type="EMBL" id="MBT8591122.1"/>
    </source>
</evidence>
<evidence type="ECO:0000256" key="4">
    <source>
        <dbReference type="ARBA" id="ARBA00022842"/>
    </source>
</evidence>
<keyword evidence="3" id="KW-0227">DNA damage</keyword>
<dbReference type="Gene3D" id="2.60.120.590">
    <property type="entry name" value="Alpha-ketoglutarate-dependent dioxygenase AlkB-like"/>
    <property type="match status" value="1"/>
</dbReference>
<organism evidence="10 11">
    <name type="scientific">Polynucleobacter paneuropaeus</name>
    <dbReference type="NCBI Taxonomy" id="2527775"/>
    <lineage>
        <taxon>Bacteria</taxon>
        <taxon>Pseudomonadati</taxon>
        <taxon>Pseudomonadota</taxon>
        <taxon>Betaproteobacteria</taxon>
        <taxon>Burkholderiales</taxon>
        <taxon>Burkholderiaceae</taxon>
        <taxon>Polynucleobacter</taxon>
    </lineage>
</organism>
<dbReference type="InterPro" id="IPR037151">
    <property type="entry name" value="AlkB-like_sf"/>
</dbReference>
<dbReference type="InterPro" id="IPR032854">
    <property type="entry name" value="ALKBH3"/>
</dbReference>
<keyword evidence="7" id="KW-0408">Iron</keyword>
<evidence type="ECO:0000256" key="3">
    <source>
        <dbReference type="ARBA" id="ARBA00022763"/>
    </source>
</evidence>
<evidence type="ECO:0000259" key="9">
    <source>
        <dbReference type="PROSITE" id="PS51471"/>
    </source>
</evidence>
<evidence type="ECO:0000256" key="1">
    <source>
        <dbReference type="ARBA" id="ARBA00001954"/>
    </source>
</evidence>
<dbReference type="Pfam" id="PF13532">
    <property type="entry name" value="2OG-FeII_Oxy_2"/>
    <property type="match status" value="1"/>
</dbReference>
<dbReference type="GO" id="GO:0016705">
    <property type="term" value="F:oxidoreductase activity, acting on paired donors, with incorporation or reduction of molecular oxygen"/>
    <property type="evidence" value="ECO:0007669"/>
    <property type="project" value="UniProtKB-ARBA"/>
</dbReference>
<accession>A0AAE2YKH9</accession>
<name>A0AAE2YKH9_9BURK</name>
<dbReference type="EMBL" id="JAANGI010000001">
    <property type="protein sequence ID" value="MBT8591122.1"/>
    <property type="molecule type" value="Genomic_DNA"/>
</dbReference>
<evidence type="ECO:0000256" key="7">
    <source>
        <dbReference type="ARBA" id="ARBA00023004"/>
    </source>
</evidence>
<dbReference type="GO" id="GO:0051213">
    <property type="term" value="F:dioxygenase activity"/>
    <property type="evidence" value="ECO:0007669"/>
    <property type="project" value="UniProtKB-KW"/>
</dbReference>
<dbReference type="InterPro" id="IPR027450">
    <property type="entry name" value="AlkB-like"/>
</dbReference>
<dbReference type="GO" id="GO:0016787">
    <property type="term" value="F:hydrolase activity"/>
    <property type="evidence" value="ECO:0007669"/>
    <property type="project" value="UniProtKB-ARBA"/>
</dbReference>
<dbReference type="GO" id="GO:0046872">
    <property type="term" value="F:metal ion binding"/>
    <property type="evidence" value="ECO:0007669"/>
    <property type="project" value="UniProtKB-KW"/>
</dbReference>
<keyword evidence="6" id="KW-0560">Oxidoreductase</keyword>
<proteinExistence type="predicted"/>
<dbReference type="GO" id="GO:0006307">
    <property type="term" value="P:DNA alkylation repair"/>
    <property type="evidence" value="ECO:0007669"/>
    <property type="project" value="InterPro"/>
</dbReference>
<evidence type="ECO:0000256" key="8">
    <source>
        <dbReference type="ARBA" id="ARBA00023204"/>
    </source>
</evidence>
<reference evidence="10" key="1">
    <citation type="journal article" date="2021" name="Genome Biol. Evol.">
        <title>Continental-Scale Gene Flow Prevents Allopatric Divergence of Pelagic Freshwater Bacteria.</title>
        <authorList>
            <person name="Hoetzinger M."/>
            <person name="Pitt A."/>
            <person name="Huemer A."/>
            <person name="Hahn M.W."/>
        </authorList>
    </citation>
    <scope>NUCLEOTIDE SEQUENCE</scope>
    <source>
        <strain evidence="10">AP-YLGG-20-G6</strain>
    </source>
</reference>
<keyword evidence="5 10" id="KW-0223">Dioxygenase</keyword>
<dbReference type="InterPro" id="IPR005123">
    <property type="entry name" value="Oxoglu/Fe-dep_dioxygenase_dom"/>
</dbReference>
<dbReference type="SUPFAM" id="SSF51197">
    <property type="entry name" value="Clavaminate synthase-like"/>
    <property type="match status" value="1"/>
</dbReference>
<dbReference type="Proteomes" id="UP000762271">
    <property type="component" value="Unassembled WGS sequence"/>
</dbReference>
<dbReference type="PROSITE" id="PS51471">
    <property type="entry name" value="FE2OG_OXY"/>
    <property type="match status" value="1"/>
</dbReference>
<gene>
    <name evidence="10" type="ORF">G6693_04185</name>
</gene>
<evidence type="ECO:0000256" key="2">
    <source>
        <dbReference type="ARBA" id="ARBA00022723"/>
    </source>
</evidence>
<evidence type="ECO:0000256" key="5">
    <source>
        <dbReference type="ARBA" id="ARBA00022964"/>
    </source>
</evidence>
<dbReference type="GO" id="GO:0140097">
    <property type="term" value="F:catalytic activity, acting on DNA"/>
    <property type="evidence" value="ECO:0007669"/>
    <property type="project" value="UniProtKB-ARBA"/>
</dbReference>
<keyword evidence="8" id="KW-0234">DNA repair</keyword>
<dbReference type="PANTHER" id="PTHR31212:SF4">
    <property type="entry name" value="ALPHA-KETOGLUTARATE-DEPENDENT DIOXYGENASE ALKB HOMOLOG 3"/>
    <property type="match status" value="1"/>
</dbReference>
<protein>
    <submittedName>
        <fullName evidence="10">Alpha-ketoglutarate-dependent dioxygenase AlkB</fullName>
    </submittedName>
</protein>
<keyword evidence="4" id="KW-0460">Magnesium</keyword>
<dbReference type="PANTHER" id="PTHR31212">
    <property type="entry name" value="ALPHA-KETOGLUTARATE-DEPENDENT DIOXYGENASE ALKB HOMOLOG 3"/>
    <property type="match status" value="1"/>
</dbReference>
<evidence type="ECO:0000313" key="11">
    <source>
        <dbReference type="Proteomes" id="UP000762271"/>
    </source>
</evidence>
<comment type="cofactor">
    <cofactor evidence="1">
        <name>Fe(2+)</name>
        <dbReference type="ChEBI" id="CHEBI:29033"/>
    </cofactor>
</comment>
<keyword evidence="2" id="KW-0479">Metal-binding</keyword>
<dbReference type="AlphaFoldDB" id="A0AAE2YKH9"/>
<feature type="domain" description="Fe2OG dioxygenase" evidence="9">
    <location>
        <begin position="108"/>
        <end position="205"/>
    </location>
</feature>
<evidence type="ECO:0000256" key="6">
    <source>
        <dbReference type="ARBA" id="ARBA00023002"/>
    </source>
</evidence>
<sequence length="209" mass="24012">MMQNSLFETCLSDHAVNILSKDGSAHYYPNIFNEESSTLFMSQLQESLTWGPEQLMMFGKLVTTRRKVAWVGDPKCSYTYSGIKKIPQNWTSELLFIKAQLEEISQSEFNSCLLNLYHDGNDGMGWHSDDEKELDPLSPIASLSLGAQRKFAFRHKKDKETISLFLENGSALIMHPPTQEYWQHALLKSKTASDIRINLTFRKINIRDE</sequence>
<comment type="caution">
    <text evidence="10">The sequence shown here is derived from an EMBL/GenBank/DDBJ whole genome shotgun (WGS) entry which is preliminary data.</text>
</comment>
<dbReference type="FunFam" id="2.60.120.590:FF:000004">
    <property type="entry name" value="DNA oxidative demethylase ALKBH2"/>
    <property type="match status" value="1"/>
</dbReference>
<dbReference type="GO" id="GO:0032451">
    <property type="term" value="F:demethylase activity"/>
    <property type="evidence" value="ECO:0007669"/>
    <property type="project" value="UniProtKB-ARBA"/>
</dbReference>